<dbReference type="AlphaFoldDB" id="W9GHC0"/>
<dbReference type="EMBL" id="AWQS01000100">
    <property type="protein sequence ID" value="EWT05616.1"/>
    <property type="molecule type" value="Genomic_DNA"/>
</dbReference>
<proteinExistence type="predicted"/>
<comment type="caution">
    <text evidence="2">The sequence shown here is derived from an EMBL/GenBank/DDBJ whole genome shotgun (WGS) entry which is preliminary data.</text>
</comment>
<evidence type="ECO:0000256" key="1">
    <source>
        <dbReference type="SAM" id="MobiDB-lite"/>
    </source>
</evidence>
<accession>W9GHC0</accession>
<sequence>MAAANEHLPFTHSDTAPAATVQCPTGHTGTATRTTAVTRLPQLAPAHAQATHRTHDDQPPTAVQGHTVTIRPQATASHHPTVSSAPHEHGTVHRPDATQQPRTTPAQATTTGDHHGEHAEHGQDCG</sequence>
<feature type="compositionally biased region" description="Basic and acidic residues" evidence="1">
    <location>
        <begin position="86"/>
        <end position="96"/>
    </location>
</feature>
<dbReference type="Proteomes" id="UP000019494">
    <property type="component" value="Unassembled WGS sequence"/>
</dbReference>
<evidence type="ECO:0000313" key="2">
    <source>
        <dbReference type="EMBL" id="EWT05616.1"/>
    </source>
</evidence>
<gene>
    <name evidence="2" type="ORF">N864_03665</name>
</gene>
<name>W9GHC0_9MICO</name>
<organism evidence="2 3">
    <name type="scientific">Intrasporangium chromatireducens Q5-1</name>
    <dbReference type="NCBI Taxonomy" id="584657"/>
    <lineage>
        <taxon>Bacteria</taxon>
        <taxon>Bacillati</taxon>
        <taxon>Actinomycetota</taxon>
        <taxon>Actinomycetes</taxon>
        <taxon>Micrococcales</taxon>
        <taxon>Intrasporangiaceae</taxon>
        <taxon>Intrasporangium</taxon>
    </lineage>
</organism>
<feature type="compositionally biased region" description="Low complexity" evidence="1">
    <location>
        <begin position="97"/>
        <end position="111"/>
    </location>
</feature>
<feature type="compositionally biased region" description="Basic and acidic residues" evidence="1">
    <location>
        <begin position="112"/>
        <end position="126"/>
    </location>
</feature>
<evidence type="ECO:0000313" key="3">
    <source>
        <dbReference type="Proteomes" id="UP000019494"/>
    </source>
</evidence>
<protein>
    <submittedName>
        <fullName evidence="2">Uncharacterized protein</fullName>
    </submittedName>
</protein>
<reference evidence="3" key="1">
    <citation type="submission" date="2013-08" db="EMBL/GenBank/DDBJ databases">
        <title>Intrasporangium oryzae NRRL B-24470.</title>
        <authorList>
            <person name="Liu H."/>
            <person name="Wang G."/>
        </authorList>
    </citation>
    <scope>NUCLEOTIDE SEQUENCE [LARGE SCALE GENOMIC DNA]</scope>
    <source>
        <strain evidence="3">Q5-1</strain>
    </source>
</reference>
<feature type="compositionally biased region" description="Polar residues" evidence="1">
    <location>
        <begin position="64"/>
        <end position="84"/>
    </location>
</feature>
<feature type="compositionally biased region" description="Low complexity" evidence="1">
    <location>
        <begin position="25"/>
        <end position="39"/>
    </location>
</feature>
<keyword evidence="3" id="KW-1185">Reference proteome</keyword>
<feature type="region of interest" description="Disordered" evidence="1">
    <location>
        <begin position="1"/>
        <end position="126"/>
    </location>
</feature>